<keyword evidence="5 6" id="KW-0539">Nucleus</keyword>
<dbReference type="GO" id="GO:0043565">
    <property type="term" value="F:sequence-specific DNA binding"/>
    <property type="evidence" value="ECO:0007669"/>
    <property type="project" value="TreeGrafter"/>
</dbReference>
<feature type="domain" description="Homeobox" evidence="8">
    <location>
        <begin position="73"/>
        <end position="101"/>
    </location>
</feature>
<dbReference type="SMART" id="SM00389">
    <property type="entry name" value="HOX"/>
    <property type="match status" value="1"/>
</dbReference>
<evidence type="ECO:0000256" key="7">
    <source>
        <dbReference type="RuleBase" id="RU369038"/>
    </source>
</evidence>
<evidence type="ECO:0000256" key="2">
    <source>
        <dbReference type="ARBA" id="ARBA00023015"/>
    </source>
</evidence>
<evidence type="ECO:0000256" key="3">
    <source>
        <dbReference type="ARBA" id="ARBA00023163"/>
    </source>
</evidence>
<dbReference type="InterPro" id="IPR045224">
    <property type="entry name" value="HDZip_class_I_plant"/>
</dbReference>
<dbReference type="Pfam" id="PF00046">
    <property type="entry name" value="Homeodomain"/>
    <property type="match status" value="1"/>
</dbReference>
<reference evidence="9" key="1">
    <citation type="submission" date="2022-08" db="EMBL/GenBank/DDBJ databases">
        <authorList>
            <person name="Gutierrez-Valencia J."/>
        </authorList>
    </citation>
    <scope>NUCLEOTIDE SEQUENCE</scope>
</reference>
<evidence type="ECO:0000313" key="9">
    <source>
        <dbReference type="EMBL" id="CAI0549573.1"/>
    </source>
</evidence>
<dbReference type="Proteomes" id="UP001154282">
    <property type="component" value="Unassembled WGS sequence"/>
</dbReference>
<dbReference type="SUPFAM" id="SSF46689">
    <property type="entry name" value="Homeodomain-like"/>
    <property type="match status" value="1"/>
</dbReference>
<dbReference type="GO" id="GO:0045893">
    <property type="term" value="P:positive regulation of DNA-templated transcription"/>
    <property type="evidence" value="ECO:0007669"/>
    <property type="project" value="TreeGrafter"/>
</dbReference>
<dbReference type="PANTHER" id="PTHR24326:SF176">
    <property type="entry name" value="HOMEOBOX-LEUCINE ZIPPER PROTEIN ATHB-13"/>
    <property type="match status" value="1"/>
</dbReference>
<dbReference type="GO" id="GO:0005634">
    <property type="term" value="C:nucleus"/>
    <property type="evidence" value="ECO:0007669"/>
    <property type="project" value="UniProtKB-SubCell"/>
</dbReference>
<keyword evidence="5 6" id="KW-0238">DNA-binding</keyword>
<sequence length="173" mass="20515">MSSFCFYEQSCSNEDSDDMVSSSSYSSPIHGEEQRKLTVMMMMDQQEDGAVEKKRRLNMEQVKTLKKNFELGKMQLARALELQPRHIGIWFQNRRVRWKTKSLRKIMLSLRDSFRLSKLIMMPFKPTNRSFMMRDNIRAYRRSAHHMMPSHLTSNGRRSCNGSKGCRCLHIRR</sequence>
<dbReference type="Gene3D" id="1.10.10.60">
    <property type="entry name" value="Homeodomain-like"/>
    <property type="match status" value="1"/>
</dbReference>
<dbReference type="InterPro" id="IPR001356">
    <property type="entry name" value="HD"/>
</dbReference>
<comment type="similarity">
    <text evidence="4 7">Belongs to the HD-ZIP homeobox family. Class I subfamily.</text>
</comment>
<dbReference type="InterPro" id="IPR009057">
    <property type="entry name" value="Homeodomain-like_sf"/>
</dbReference>
<accession>A0AAV0QZP7</accession>
<dbReference type="PROSITE" id="PS50071">
    <property type="entry name" value="HOMEOBOX_2"/>
    <property type="match status" value="1"/>
</dbReference>
<evidence type="ECO:0000256" key="1">
    <source>
        <dbReference type="ARBA" id="ARBA00004123"/>
    </source>
</evidence>
<dbReference type="PANTHER" id="PTHR24326">
    <property type="entry name" value="HOMEOBOX-LEUCINE ZIPPER PROTEIN"/>
    <property type="match status" value="1"/>
</dbReference>
<keyword evidence="5 6" id="KW-0371">Homeobox</keyword>
<feature type="DNA-binding region" description="Homeobox" evidence="5">
    <location>
        <begin position="75"/>
        <end position="102"/>
    </location>
</feature>
<evidence type="ECO:0000256" key="5">
    <source>
        <dbReference type="PROSITE-ProRule" id="PRU00108"/>
    </source>
</evidence>
<name>A0AAV0QZP7_9ROSI</name>
<dbReference type="AlphaFoldDB" id="A0AAV0QZP7"/>
<dbReference type="EMBL" id="CAMGYJ010000010">
    <property type="protein sequence ID" value="CAI0549573.1"/>
    <property type="molecule type" value="Genomic_DNA"/>
</dbReference>
<dbReference type="GO" id="GO:0000981">
    <property type="term" value="F:DNA-binding transcription factor activity, RNA polymerase II-specific"/>
    <property type="evidence" value="ECO:0007669"/>
    <property type="project" value="UniProtKB-UniRule"/>
</dbReference>
<keyword evidence="10" id="KW-1185">Reference proteome</keyword>
<proteinExistence type="inferred from homology"/>
<protein>
    <recommendedName>
        <fullName evidence="7">Homeobox-leucine zipper protein</fullName>
    </recommendedName>
    <alternativeName>
        <fullName evidence="7">HD-ZIP protein</fullName>
    </alternativeName>
    <alternativeName>
        <fullName evidence="7">Homeodomain transcription factor</fullName>
    </alternativeName>
</protein>
<dbReference type="CDD" id="cd00086">
    <property type="entry name" value="homeodomain"/>
    <property type="match status" value="1"/>
</dbReference>
<comment type="function">
    <text evidence="7">Transcription factor.</text>
</comment>
<keyword evidence="2 7" id="KW-0805">Transcription regulation</keyword>
<comment type="subcellular location">
    <subcellularLocation>
        <location evidence="1 5 6">Nucleus</location>
    </subcellularLocation>
</comment>
<keyword evidence="3 7" id="KW-0804">Transcription</keyword>
<evidence type="ECO:0000256" key="4">
    <source>
        <dbReference type="ARBA" id="ARBA00025748"/>
    </source>
</evidence>
<organism evidence="9 10">
    <name type="scientific">Linum tenue</name>
    <dbReference type="NCBI Taxonomy" id="586396"/>
    <lineage>
        <taxon>Eukaryota</taxon>
        <taxon>Viridiplantae</taxon>
        <taxon>Streptophyta</taxon>
        <taxon>Embryophyta</taxon>
        <taxon>Tracheophyta</taxon>
        <taxon>Spermatophyta</taxon>
        <taxon>Magnoliopsida</taxon>
        <taxon>eudicotyledons</taxon>
        <taxon>Gunneridae</taxon>
        <taxon>Pentapetalae</taxon>
        <taxon>rosids</taxon>
        <taxon>fabids</taxon>
        <taxon>Malpighiales</taxon>
        <taxon>Linaceae</taxon>
        <taxon>Linum</taxon>
    </lineage>
</organism>
<gene>
    <name evidence="9" type="ORF">LITE_LOCUS45207</name>
</gene>
<evidence type="ECO:0000256" key="6">
    <source>
        <dbReference type="RuleBase" id="RU000682"/>
    </source>
</evidence>
<evidence type="ECO:0000259" key="8">
    <source>
        <dbReference type="PROSITE" id="PS50071"/>
    </source>
</evidence>
<comment type="caution">
    <text evidence="9">The sequence shown here is derived from an EMBL/GenBank/DDBJ whole genome shotgun (WGS) entry which is preliminary data.</text>
</comment>
<evidence type="ECO:0000313" key="10">
    <source>
        <dbReference type="Proteomes" id="UP001154282"/>
    </source>
</evidence>